<dbReference type="AlphaFoldDB" id="A0A3A9ZAI4"/>
<evidence type="ECO:0000313" key="2">
    <source>
        <dbReference type="Proteomes" id="UP000281726"/>
    </source>
</evidence>
<gene>
    <name evidence="1" type="ORF">D7223_17020</name>
</gene>
<keyword evidence="2" id="KW-1185">Reference proteome</keyword>
<reference evidence="1 2" key="1">
    <citation type="journal article" date="2004" name="Syst. Appl. Microbiol.">
        <title>Cryptoendolithic actinomycetes from antarctic sandstone rock samples: Micromonospora endolithica sp. nov. and two isolates related to Micromonospora coerulea Jensen 1932.</title>
        <authorList>
            <person name="Hirsch P."/>
            <person name="Mevs U."/>
            <person name="Kroppenstedt R.M."/>
            <person name="Schumann P."/>
            <person name="Stackebrandt E."/>
        </authorList>
    </citation>
    <scope>NUCLEOTIDE SEQUENCE [LARGE SCALE GENOMIC DNA]</scope>
    <source>
        <strain evidence="1 2">JCM 12677</strain>
    </source>
</reference>
<dbReference type="Proteomes" id="UP000281726">
    <property type="component" value="Unassembled WGS sequence"/>
</dbReference>
<accession>A0A3A9ZAI4</accession>
<sequence length="183" mass="21186">MIEMSRISMATIRRMALYGVLGTWFVASAVKQEPTRRSKLSERIDPHGVFLPDWRFFAPQPGTYDNHLLFRDELADGEVTEWKEVLVAGERTLRHAFWHPNRRGEKIVFDTMNEIIKITQEPSLEKEDIQVSVAYLTLLNFITHSQRHAPGARRTQFLVARSSGRDVDEEPVMLFLSNRHPIA</sequence>
<protein>
    <submittedName>
        <fullName evidence="1">Uncharacterized protein</fullName>
    </submittedName>
</protein>
<comment type="caution">
    <text evidence="1">The sequence shown here is derived from an EMBL/GenBank/DDBJ whole genome shotgun (WGS) entry which is preliminary data.</text>
</comment>
<organism evidence="1 2">
    <name type="scientific">Micromonospora endolithica</name>
    <dbReference type="NCBI Taxonomy" id="230091"/>
    <lineage>
        <taxon>Bacteria</taxon>
        <taxon>Bacillati</taxon>
        <taxon>Actinomycetota</taxon>
        <taxon>Actinomycetes</taxon>
        <taxon>Micromonosporales</taxon>
        <taxon>Micromonosporaceae</taxon>
        <taxon>Micromonospora</taxon>
    </lineage>
</organism>
<dbReference type="RefSeq" id="WP_120729387.1">
    <property type="nucleotide sequence ID" value="NZ_RBAK01000006.1"/>
</dbReference>
<proteinExistence type="predicted"/>
<dbReference type="EMBL" id="RBAK01000006">
    <property type="protein sequence ID" value="RKN45323.1"/>
    <property type="molecule type" value="Genomic_DNA"/>
</dbReference>
<name>A0A3A9ZAI4_9ACTN</name>
<evidence type="ECO:0000313" key="1">
    <source>
        <dbReference type="EMBL" id="RKN45323.1"/>
    </source>
</evidence>